<dbReference type="Proteomes" id="UP001259420">
    <property type="component" value="Unassembled WGS sequence"/>
</dbReference>
<keyword evidence="2" id="KW-1185">Reference proteome</keyword>
<dbReference type="EMBL" id="JAVDSD010000002">
    <property type="protein sequence ID" value="MDR6605913.1"/>
    <property type="molecule type" value="Genomic_DNA"/>
</dbReference>
<proteinExistence type="predicted"/>
<gene>
    <name evidence="1" type="ORF">J2X87_000978</name>
</gene>
<evidence type="ECO:0000313" key="2">
    <source>
        <dbReference type="Proteomes" id="UP001259420"/>
    </source>
</evidence>
<accession>A0ACC6JHD0</accession>
<name>A0ACC6JHD0_9PSED</name>
<protein>
    <submittedName>
        <fullName evidence="1">Toxin-antitoxin system antitoxin component (TIGR02293 family)</fullName>
    </submittedName>
</protein>
<comment type="caution">
    <text evidence="1">The sequence shown here is derived from an EMBL/GenBank/DDBJ whole genome shotgun (WGS) entry which is preliminary data.</text>
</comment>
<organism evidence="1 2">
    <name type="scientific">Pseudomonas synxantha</name>
    <dbReference type="NCBI Taxonomy" id="47883"/>
    <lineage>
        <taxon>Bacteria</taxon>
        <taxon>Pseudomonadati</taxon>
        <taxon>Pseudomonadota</taxon>
        <taxon>Gammaproteobacteria</taxon>
        <taxon>Pseudomonadales</taxon>
        <taxon>Pseudomonadaceae</taxon>
        <taxon>Pseudomonas</taxon>
    </lineage>
</organism>
<reference evidence="1" key="1">
    <citation type="submission" date="2023-07" db="EMBL/GenBank/DDBJ databases">
        <title>Sorghum-associated microbial communities from plants grown in Nebraska, USA.</title>
        <authorList>
            <person name="Schachtman D."/>
        </authorList>
    </citation>
    <scope>NUCLEOTIDE SEQUENCE</scope>
    <source>
        <strain evidence="1">BE46</strain>
    </source>
</reference>
<sequence length="148" mass="17260">MLAEVMRENVYRAYRIRLELMLGISRDASEREMHYLIEAGFILKRVIPLTELYLQTSSNPEQVSALRKMVNRKSDQSLSVFDSDRLFRFGHITAMAEVIFGDETKAMRWLSKPKRQLAGRKPYELLSTTPGTREVERMLIQISEPFAF</sequence>
<evidence type="ECO:0000313" key="1">
    <source>
        <dbReference type="EMBL" id="MDR6605913.1"/>
    </source>
</evidence>